<evidence type="ECO:0000256" key="4">
    <source>
        <dbReference type="SAM" id="Coils"/>
    </source>
</evidence>
<evidence type="ECO:0000313" key="6">
    <source>
        <dbReference type="EMBL" id="KAI3960365.1"/>
    </source>
</evidence>
<comment type="caution">
    <text evidence="6">The sequence shown here is derived from an EMBL/GenBank/DDBJ whole genome shotgun (WGS) entry which is preliminary data.</text>
</comment>
<keyword evidence="2" id="KW-0805">Transcription regulation</keyword>
<dbReference type="SUPFAM" id="SSF57783">
    <property type="entry name" value="Zinc beta-ribbon"/>
    <property type="match status" value="1"/>
</dbReference>
<evidence type="ECO:0000259" key="5">
    <source>
        <dbReference type="PROSITE" id="PS51344"/>
    </source>
</evidence>
<keyword evidence="4" id="KW-0175">Coiled coil</keyword>
<sequence>MEIDFAKISAKPYNTLVEIVLQAFYDDDIRLKTEKQSKNRRSDNRGMAIVVLLALTRRQWVREDDLAKDLKLSPIHLRQTLCFFEEEKLIIRVTRKETAKGAHRFNAAVANTTDGKEGEEKKKVHTHSYCCLDYSQIYDVVIYRLHRMKKKLEDELECCKTVEEYVCPRCKRKYNSLDALQLISQTGEGFHCENCNLGMVDGGHNARRRREKLRGMLEKMEVQLEPLQKQLKTVKSLPCPEFGTLQEWEAGASLPFMGDTKVDVELSGVAVKEEDIKLEAGAEKMYPPWMIRQGMNLTKDGEVLPSDRQVGMKCKREDVEWEDAPTRGMATVPYKLYDLKVSVEEPEEDEIDWEDG</sequence>
<dbReference type="InterPro" id="IPR017919">
    <property type="entry name" value="TFIIE/TFIIEa_HTH"/>
</dbReference>
<reference evidence="6" key="1">
    <citation type="submission" date="2022-04" db="EMBL/GenBank/DDBJ databases">
        <title>A functionally conserved STORR gene fusion in Papaver species that diverged 16.8 million years ago.</title>
        <authorList>
            <person name="Catania T."/>
        </authorList>
    </citation>
    <scope>NUCLEOTIDE SEQUENCE</scope>
    <source>
        <strain evidence="6">S-188037</strain>
    </source>
</reference>
<dbReference type="AlphaFoldDB" id="A0AAD4XXX3"/>
<dbReference type="PANTHER" id="PTHR13097:SF7">
    <property type="entry name" value="GENERAL TRANSCRIPTION FACTOR IIE SUBUNIT 1"/>
    <property type="match status" value="1"/>
</dbReference>
<dbReference type="InterPro" id="IPR039997">
    <property type="entry name" value="TFE"/>
</dbReference>
<comment type="similarity">
    <text evidence="1">Belongs to the TFIIE alpha subunit family.</text>
</comment>
<dbReference type="SMART" id="SM00531">
    <property type="entry name" value="TFIIE"/>
    <property type="match status" value="1"/>
</dbReference>
<dbReference type="EMBL" id="JAJJMB010000948">
    <property type="protein sequence ID" value="KAI3960365.1"/>
    <property type="molecule type" value="Genomic_DNA"/>
</dbReference>
<evidence type="ECO:0000256" key="1">
    <source>
        <dbReference type="ARBA" id="ARBA00008947"/>
    </source>
</evidence>
<evidence type="ECO:0000313" key="7">
    <source>
        <dbReference type="Proteomes" id="UP001202328"/>
    </source>
</evidence>
<dbReference type="GO" id="GO:0006367">
    <property type="term" value="P:transcription initiation at RNA polymerase II promoter"/>
    <property type="evidence" value="ECO:0007669"/>
    <property type="project" value="InterPro"/>
</dbReference>
<name>A0AAD4XXX3_9MAGN</name>
<feature type="domain" description="HTH TFE/IIEalpha-type" evidence="5">
    <location>
        <begin position="13"/>
        <end position="142"/>
    </location>
</feature>
<proteinExistence type="inferred from homology"/>
<organism evidence="6 7">
    <name type="scientific">Papaver atlanticum</name>
    <dbReference type="NCBI Taxonomy" id="357466"/>
    <lineage>
        <taxon>Eukaryota</taxon>
        <taxon>Viridiplantae</taxon>
        <taxon>Streptophyta</taxon>
        <taxon>Embryophyta</taxon>
        <taxon>Tracheophyta</taxon>
        <taxon>Spermatophyta</taxon>
        <taxon>Magnoliopsida</taxon>
        <taxon>Ranunculales</taxon>
        <taxon>Papaveraceae</taxon>
        <taxon>Papaveroideae</taxon>
        <taxon>Papaver</taxon>
    </lineage>
</organism>
<dbReference type="Gene3D" id="3.30.40.10">
    <property type="entry name" value="Zinc/RING finger domain, C3HC4 (zinc finger)"/>
    <property type="match status" value="1"/>
</dbReference>
<dbReference type="InterPro" id="IPR013083">
    <property type="entry name" value="Znf_RING/FYVE/PHD"/>
</dbReference>
<accession>A0AAD4XXX3</accession>
<evidence type="ECO:0000256" key="2">
    <source>
        <dbReference type="ARBA" id="ARBA00023015"/>
    </source>
</evidence>
<dbReference type="InterPro" id="IPR002853">
    <property type="entry name" value="TFIIE_asu"/>
</dbReference>
<evidence type="ECO:0000256" key="3">
    <source>
        <dbReference type="ARBA" id="ARBA00023163"/>
    </source>
</evidence>
<keyword evidence="3" id="KW-0804">Transcription</keyword>
<dbReference type="GO" id="GO:0005673">
    <property type="term" value="C:transcription factor TFIIE complex"/>
    <property type="evidence" value="ECO:0007669"/>
    <property type="project" value="TreeGrafter"/>
</dbReference>
<dbReference type="Pfam" id="PF02002">
    <property type="entry name" value="TFIIE_alpha"/>
    <property type="match status" value="1"/>
</dbReference>
<dbReference type="Proteomes" id="UP001202328">
    <property type="component" value="Unassembled WGS sequence"/>
</dbReference>
<protein>
    <recommendedName>
        <fullName evidence="5">HTH TFE/IIEalpha-type domain-containing protein</fullName>
    </recommendedName>
</protein>
<keyword evidence="7" id="KW-1185">Reference proteome</keyword>
<gene>
    <name evidence="6" type="ORF">MKW98_017089</name>
</gene>
<dbReference type="PROSITE" id="PS51344">
    <property type="entry name" value="HTH_TFE_IIE"/>
    <property type="match status" value="1"/>
</dbReference>
<dbReference type="PANTHER" id="PTHR13097">
    <property type="entry name" value="TRANSCRIPTION INITIATION FACTOR IIE, ALPHA SUBUNIT"/>
    <property type="match status" value="1"/>
</dbReference>
<feature type="coiled-coil region" evidence="4">
    <location>
        <begin position="210"/>
        <end position="237"/>
    </location>
</feature>
<dbReference type="InterPro" id="IPR024550">
    <property type="entry name" value="TFIIEa/SarR/Rpc3_HTH_dom"/>
</dbReference>